<dbReference type="InParanoid" id="A0A165CZF6"/>
<feature type="compositionally biased region" description="Basic and acidic residues" evidence="1">
    <location>
        <begin position="211"/>
        <end position="225"/>
    </location>
</feature>
<sequence length="295" mass="31868">MATTVRTFAAYEDSFSSPARSLVNDMSTIVAVSIVPSKGPLLVFSPDKENINPATGLRASAERQSCKKRKTCALSTKPQAAPPAKKQKESMDGKSRSALVSVEVPKKNAKKKRAAGKRGTTHNRSSRTRRTPRVEKDAEVEAALLRRENMSQVMIDARCWELTVLPLADLSEAYAQAPSLLDELSPARENDEVVVVPPELRRIEKTKDSLAETIANERVHSRESTPEPTHAASPAANAPSTPPSSPCVSSVPATVPTPEPQAVFPAFTFSLPSPSGERYALFHASSVEPFSDPDL</sequence>
<evidence type="ECO:0000256" key="1">
    <source>
        <dbReference type="SAM" id="MobiDB-lite"/>
    </source>
</evidence>
<accession>A0A165CZF6</accession>
<evidence type="ECO:0000313" key="2">
    <source>
        <dbReference type="EMBL" id="KZT03811.1"/>
    </source>
</evidence>
<keyword evidence="3" id="KW-1185">Reference proteome</keyword>
<dbReference type="RefSeq" id="XP_040761551.1">
    <property type="nucleotide sequence ID" value="XM_040911667.1"/>
</dbReference>
<feature type="region of interest" description="Disordered" evidence="1">
    <location>
        <begin position="211"/>
        <end position="255"/>
    </location>
</feature>
<organism evidence="2 3">
    <name type="scientific">Laetiporus sulphureus 93-53</name>
    <dbReference type="NCBI Taxonomy" id="1314785"/>
    <lineage>
        <taxon>Eukaryota</taxon>
        <taxon>Fungi</taxon>
        <taxon>Dikarya</taxon>
        <taxon>Basidiomycota</taxon>
        <taxon>Agaricomycotina</taxon>
        <taxon>Agaricomycetes</taxon>
        <taxon>Polyporales</taxon>
        <taxon>Laetiporus</taxon>
    </lineage>
</organism>
<feature type="region of interest" description="Disordered" evidence="1">
    <location>
        <begin position="73"/>
        <end position="137"/>
    </location>
</feature>
<feature type="compositionally biased region" description="Basic residues" evidence="1">
    <location>
        <begin position="107"/>
        <end position="131"/>
    </location>
</feature>
<dbReference type="GeneID" id="63828695"/>
<dbReference type="EMBL" id="KV427641">
    <property type="protein sequence ID" value="KZT03811.1"/>
    <property type="molecule type" value="Genomic_DNA"/>
</dbReference>
<dbReference type="Proteomes" id="UP000076871">
    <property type="component" value="Unassembled WGS sequence"/>
</dbReference>
<feature type="compositionally biased region" description="Basic and acidic residues" evidence="1">
    <location>
        <begin position="86"/>
        <end position="95"/>
    </location>
</feature>
<dbReference type="AlphaFoldDB" id="A0A165CZF6"/>
<evidence type="ECO:0000313" key="3">
    <source>
        <dbReference type="Proteomes" id="UP000076871"/>
    </source>
</evidence>
<proteinExistence type="predicted"/>
<dbReference type="STRING" id="1314785.A0A165CZF6"/>
<protein>
    <submittedName>
        <fullName evidence="2">Uncharacterized protein</fullName>
    </submittedName>
</protein>
<feature type="compositionally biased region" description="Low complexity" evidence="1">
    <location>
        <begin position="246"/>
        <end position="255"/>
    </location>
</feature>
<reference evidence="2 3" key="1">
    <citation type="journal article" date="2016" name="Mol. Biol. Evol.">
        <title>Comparative Genomics of Early-Diverging Mushroom-Forming Fungi Provides Insights into the Origins of Lignocellulose Decay Capabilities.</title>
        <authorList>
            <person name="Nagy L.G."/>
            <person name="Riley R."/>
            <person name="Tritt A."/>
            <person name="Adam C."/>
            <person name="Daum C."/>
            <person name="Floudas D."/>
            <person name="Sun H."/>
            <person name="Yadav J.S."/>
            <person name="Pangilinan J."/>
            <person name="Larsson K.H."/>
            <person name="Matsuura K."/>
            <person name="Barry K."/>
            <person name="Labutti K."/>
            <person name="Kuo R."/>
            <person name="Ohm R.A."/>
            <person name="Bhattacharya S.S."/>
            <person name="Shirouzu T."/>
            <person name="Yoshinaga Y."/>
            <person name="Martin F.M."/>
            <person name="Grigoriev I.V."/>
            <person name="Hibbett D.S."/>
        </authorList>
    </citation>
    <scope>NUCLEOTIDE SEQUENCE [LARGE SCALE GENOMIC DNA]</scope>
    <source>
        <strain evidence="2 3">93-53</strain>
    </source>
</reference>
<name>A0A165CZF6_9APHY</name>
<gene>
    <name evidence="2" type="ORF">LAESUDRAFT_751444</name>
</gene>
<dbReference type="OrthoDB" id="3265369at2759"/>